<dbReference type="AlphaFoldDB" id="A0A1H0E8Z8"/>
<dbReference type="EMBL" id="FNIL01000003">
    <property type="protein sequence ID" value="SDN78880.1"/>
    <property type="molecule type" value="Genomic_DNA"/>
</dbReference>
<protein>
    <submittedName>
        <fullName evidence="1">Uncharacterized protein</fullName>
    </submittedName>
</protein>
<gene>
    <name evidence="1" type="ORF">SAMN04488053_103250</name>
</gene>
<evidence type="ECO:0000313" key="2">
    <source>
        <dbReference type="Proteomes" id="UP000198778"/>
    </source>
</evidence>
<sequence length="90" mass="10366">MRDKNTGIVKKGCVSGERLYMMTCPCWCGLEAYLAHGHVERHLGTKTLFIRQVPFYICDQGHIKTELATRLRIKDRVRQAVLEGRTSILF</sequence>
<name>A0A1H0E8Z8_9BACI</name>
<proteinExistence type="predicted"/>
<reference evidence="2" key="1">
    <citation type="submission" date="2016-10" db="EMBL/GenBank/DDBJ databases">
        <authorList>
            <person name="Varghese N."/>
            <person name="Submissions S."/>
        </authorList>
    </citation>
    <scope>NUCLEOTIDE SEQUENCE [LARGE SCALE GENOMIC DNA]</scope>
    <source>
        <strain evidence="2">CGMCC 1.10369</strain>
    </source>
</reference>
<dbReference type="RefSeq" id="WP_090842279.1">
    <property type="nucleotide sequence ID" value="NZ_FNIL01000003.1"/>
</dbReference>
<keyword evidence="2" id="KW-1185">Reference proteome</keyword>
<evidence type="ECO:0000313" key="1">
    <source>
        <dbReference type="EMBL" id="SDN78880.1"/>
    </source>
</evidence>
<accession>A0A1H0E8Z8</accession>
<organism evidence="1 2">
    <name type="scientific">Alkalicoccus daliensis</name>
    <dbReference type="NCBI Taxonomy" id="745820"/>
    <lineage>
        <taxon>Bacteria</taxon>
        <taxon>Bacillati</taxon>
        <taxon>Bacillota</taxon>
        <taxon>Bacilli</taxon>
        <taxon>Bacillales</taxon>
        <taxon>Bacillaceae</taxon>
        <taxon>Alkalicoccus</taxon>
    </lineage>
</organism>
<dbReference type="Proteomes" id="UP000198778">
    <property type="component" value="Unassembled WGS sequence"/>
</dbReference>